<dbReference type="InterPro" id="IPR016186">
    <property type="entry name" value="C-type_lectin-like/link_sf"/>
</dbReference>
<feature type="signal peptide" evidence="1">
    <location>
        <begin position="1"/>
        <end position="21"/>
    </location>
</feature>
<dbReference type="AlphaFoldDB" id="A0A8R1DJA9"/>
<dbReference type="EnsemblMetazoa" id="CJA04331.1">
    <property type="protein sequence ID" value="CJA04331.1"/>
    <property type="gene ID" value="WBGene00123535"/>
</dbReference>
<dbReference type="PANTHER" id="PTHR22803">
    <property type="entry name" value="MANNOSE, PHOSPHOLIPASE, LECTIN RECEPTOR RELATED"/>
    <property type="match status" value="1"/>
</dbReference>
<feature type="domain" description="C-type lectin" evidence="2">
    <location>
        <begin position="192"/>
        <end position="288"/>
    </location>
</feature>
<evidence type="ECO:0000256" key="1">
    <source>
        <dbReference type="SAM" id="SignalP"/>
    </source>
</evidence>
<keyword evidence="4" id="KW-1185">Reference proteome</keyword>
<sequence>MASTFILILLIAATAFNSVESASCPSGAKLYNSKCYAALGMDMTRDNALAYCQKTYGWYARLTTPLTYAENNFVTEQVQLHANWHTWLEFVADGTYIVGDDGRPPAYTNFAVGEPFSTNKGYCITIGMNGYWYAQPCEDSHSALCEFDLYPLTTLKPVTAPSPNGFPSCVQKYLNFVPCQAGWEYYPPTCSCFRIISNTTYYNAMNTCRSMGGTLASVHNSGEAAFINRLGVQANSYWVSTASARDNIIIGLTYNSDRGYFQWDDSTVFDYAQGFAPGEPADHKSQGQIILSNPLGYATYIRMGDCSYQTCRYAACKRYVY</sequence>
<accession>A0A8R1DJA9</accession>
<dbReference type="InterPro" id="IPR001304">
    <property type="entry name" value="C-type_lectin-like"/>
</dbReference>
<feature type="domain" description="C-type lectin" evidence="2">
    <location>
        <begin position="31"/>
        <end position="146"/>
    </location>
</feature>
<dbReference type="Pfam" id="PF00059">
    <property type="entry name" value="Lectin_C"/>
    <property type="match status" value="2"/>
</dbReference>
<evidence type="ECO:0000313" key="4">
    <source>
        <dbReference type="Proteomes" id="UP000005237"/>
    </source>
</evidence>
<dbReference type="InterPro" id="IPR050111">
    <property type="entry name" value="C-type_lectin/snaclec_domain"/>
</dbReference>
<dbReference type="InterPro" id="IPR016187">
    <property type="entry name" value="CTDL_fold"/>
</dbReference>
<evidence type="ECO:0000259" key="2">
    <source>
        <dbReference type="PROSITE" id="PS50041"/>
    </source>
</evidence>
<dbReference type="Gene3D" id="3.10.100.10">
    <property type="entry name" value="Mannose-Binding Protein A, subunit A"/>
    <property type="match status" value="2"/>
</dbReference>
<proteinExistence type="predicted"/>
<organism evidence="3 4">
    <name type="scientific">Caenorhabditis japonica</name>
    <dbReference type="NCBI Taxonomy" id="281687"/>
    <lineage>
        <taxon>Eukaryota</taxon>
        <taxon>Metazoa</taxon>
        <taxon>Ecdysozoa</taxon>
        <taxon>Nematoda</taxon>
        <taxon>Chromadorea</taxon>
        <taxon>Rhabditida</taxon>
        <taxon>Rhabditina</taxon>
        <taxon>Rhabditomorpha</taxon>
        <taxon>Rhabditoidea</taxon>
        <taxon>Rhabditidae</taxon>
        <taxon>Peloderinae</taxon>
        <taxon>Caenorhabditis</taxon>
    </lineage>
</organism>
<keyword evidence="1" id="KW-0732">Signal</keyword>
<dbReference type="PROSITE" id="PS50041">
    <property type="entry name" value="C_TYPE_LECTIN_2"/>
    <property type="match status" value="2"/>
</dbReference>
<evidence type="ECO:0000313" key="3">
    <source>
        <dbReference type="EnsemblMetazoa" id="CJA04331.1"/>
    </source>
</evidence>
<dbReference type="Proteomes" id="UP000005237">
    <property type="component" value="Unassembled WGS sequence"/>
</dbReference>
<reference evidence="3" key="2">
    <citation type="submission" date="2022-06" db="UniProtKB">
        <authorList>
            <consortium name="EnsemblMetazoa"/>
        </authorList>
    </citation>
    <scope>IDENTIFICATION</scope>
    <source>
        <strain evidence="3">DF5081</strain>
    </source>
</reference>
<dbReference type="SMART" id="SM00034">
    <property type="entry name" value="CLECT"/>
    <property type="match status" value="2"/>
</dbReference>
<protein>
    <recommendedName>
        <fullName evidence="2">C-type lectin domain-containing protein</fullName>
    </recommendedName>
</protein>
<name>A0A8R1DJA9_CAEJA</name>
<feature type="chain" id="PRO_5035931902" description="C-type lectin domain-containing protein" evidence="1">
    <location>
        <begin position="22"/>
        <end position="321"/>
    </location>
</feature>
<reference evidence="4" key="1">
    <citation type="submission" date="2010-08" db="EMBL/GenBank/DDBJ databases">
        <authorList>
            <consortium name="Caenorhabditis japonica Sequencing Consortium"/>
            <person name="Wilson R.K."/>
        </authorList>
    </citation>
    <scope>NUCLEOTIDE SEQUENCE [LARGE SCALE GENOMIC DNA]</scope>
    <source>
        <strain evidence="4">DF5081</strain>
    </source>
</reference>
<dbReference type="SUPFAM" id="SSF56436">
    <property type="entry name" value="C-type lectin-like"/>
    <property type="match status" value="2"/>
</dbReference>
<dbReference type="CDD" id="cd00037">
    <property type="entry name" value="CLECT"/>
    <property type="match status" value="2"/>
</dbReference>